<dbReference type="PANTHER" id="PTHR22930:SF289">
    <property type="entry name" value="DDE TNP4 DOMAIN-CONTAINING PROTEIN-RELATED"/>
    <property type="match status" value="1"/>
</dbReference>
<evidence type="ECO:0000256" key="10">
    <source>
        <dbReference type="ARBA" id="ARBA00023242"/>
    </source>
</evidence>
<dbReference type="GO" id="GO:0046872">
    <property type="term" value="F:metal ion binding"/>
    <property type="evidence" value="ECO:0007669"/>
    <property type="project" value="UniProtKB-KW"/>
</dbReference>
<evidence type="ECO:0000256" key="12">
    <source>
        <dbReference type="ARBA" id="ARBA00045850"/>
    </source>
</evidence>
<feature type="domain" description="DDE Tnp4" evidence="13">
    <location>
        <begin position="101"/>
        <end position="160"/>
    </location>
</feature>
<dbReference type="GO" id="GO:0004518">
    <property type="term" value="F:nuclease activity"/>
    <property type="evidence" value="ECO:0007669"/>
    <property type="project" value="UniProtKB-KW"/>
</dbReference>
<gene>
    <name evidence="14" type="ORF">ACAOBT_LOCUS9946</name>
</gene>
<dbReference type="PANTHER" id="PTHR22930">
    <property type="match status" value="1"/>
</dbReference>
<evidence type="ECO:0000256" key="6">
    <source>
        <dbReference type="ARBA" id="ARBA00022490"/>
    </source>
</evidence>
<comment type="function">
    <text evidence="12">Transposase-derived protein that may have nuclease activity. Does not have transposase activity.</text>
</comment>
<dbReference type="GO" id="GO:0005737">
    <property type="term" value="C:cytoplasm"/>
    <property type="evidence" value="ECO:0007669"/>
    <property type="project" value="UniProtKB-SubCell"/>
</dbReference>
<keyword evidence="6" id="KW-0963">Cytoplasm</keyword>
<reference evidence="14" key="1">
    <citation type="submission" date="2022-03" db="EMBL/GenBank/DDBJ databases">
        <authorList>
            <person name="Sayadi A."/>
        </authorList>
    </citation>
    <scope>NUCLEOTIDE SEQUENCE</scope>
</reference>
<dbReference type="PRINTS" id="PR02086">
    <property type="entry name" value="PUTNUCHARBI1"/>
</dbReference>
<comment type="caution">
    <text evidence="14">The sequence shown here is derived from an EMBL/GenBank/DDBJ whole genome shotgun (WGS) entry which is preliminary data.</text>
</comment>
<dbReference type="InterPro" id="IPR045249">
    <property type="entry name" value="HARBI1-like"/>
</dbReference>
<dbReference type="AlphaFoldDB" id="A0A9P0KIR0"/>
<keyword evidence="10" id="KW-0539">Nucleus</keyword>
<proteinExistence type="inferred from homology"/>
<dbReference type="InterPro" id="IPR027806">
    <property type="entry name" value="HARBI1_dom"/>
</dbReference>
<dbReference type="GO" id="GO:0016787">
    <property type="term" value="F:hydrolase activity"/>
    <property type="evidence" value="ECO:0007669"/>
    <property type="project" value="UniProtKB-KW"/>
</dbReference>
<sequence length="160" mass="18233">MLEQRLQNVLTRKTERNYAVTAMQQILLVLRFCATGCMLQTVGDFTGIHKTTACRIVKRVIGIFAALAAEYIHMSNTQEEIDEVKRKFYTIAKFPRVIGAIDCTHVKIIFPGRANAEYFRKRKGHFSINVQVVADPNLLIRNIVARWPGSTHDQTILKNS</sequence>
<protein>
    <recommendedName>
        <fullName evidence="5">Putative nuclease HARBI1</fullName>
    </recommendedName>
    <alternativeName>
        <fullName evidence="11">Harbinger transposase-derived nuclease</fullName>
    </alternativeName>
</protein>
<evidence type="ECO:0000313" key="14">
    <source>
        <dbReference type="EMBL" id="CAH1972338.1"/>
    </source>
</evidence>
<comment type="cofactor">
    <cofactor evidence="1">
        <name>a divalent metal cation</name>
        <dbReference type="ChEBI" id="CHEBI:60240"/>
    </cofactor>
</comment>
<dbReference type="InterPro" id="IPR026103">
    <property type="entry name" value="HARBI1_animal"/>
</dbReference>
<evidence type="ECO:0000256" key="1">
    <source>
        <dbReference type="ARBA" id="ARBA00001968"/>
    </source>
</evidence>
<keyword evidence="8" id="KW-0479">Metal-binding</keyword>
<dbReference type="GO" id="GO:0005634">
    <property type="term" value="C:nucleus"/>
    <property type="evidence" value="ECO:0007669"/>
    <property type="project" value="UniProtKB-SubCell"/>
</dbReference>
<comment type="similarity">
    <text evidence="4">Belongs to the HARBI1 family.</text>
</comment>
<evidence type="ECO:0000256" key="7">
    <source>
        <dbReference type="ARBA" id="ARBA00022722"/>
    </source>
</evidence>
<evidence type="ECO:0000256" key="4">
    <source>
        <dbReference type="ARBA" id="ARBA00006958"/>
    </source>
</evidence>
<evidence type="ECO:0000256" key="2">
    <source>
        <dbReference type="ARBA" id="ARBA00004123"/>
    </source>
</evidence>
<dbReference type="Pfam" id="PF13359">
    <property type="entry name" value="DDE_Tnp_4"/>
    <property type="match status" value="1"/>
</dbReference>
<organism evidence="14 15">
    <name type="scientific">Acanthoscelides obtectus</name>
    <name type="common">Bean weevil</name>
    <name type="synonym">Bruchus obtectus</name>
    <dbReference type="NCBI Taxonomy" id="200917"/>
    <lineage>
        <taxon>Eukaryota</taxon>
        <taxon>Metazoa</taxon>
        <taxon>Ecdysozoa</taxon>
        <taxon>Arthropoda</taxon>
        <taxon>Hexapoda</taxon>
        <taxon>Insecta</taxon>
        <taxon>Pterygota</taxon>
        <taxon>Neoptera</taxon>
        <taxon>Endopterygota</taxon>
        <taxon>Coleoptera</taxon>
        <taxon>Polyphaga</taxon>
        <taxon>Cucujiformia</taxon>
        <taxon>Chrysomeloidea</taxon>
        <taxon>Chrysomelidae</taxon>
        <taxon>Bruchinae</taxon>
        <taxon>Bruchini</taxon>
        <taxon>Acanthoscelides</taxon>
    </lineage>
</organism>
<comment type="subcellular location">
    <subcellularLocation>
        <location evidence="3">Cytoplasm</location>
    </subcellularLocation>
    <subcellularLocation>
        <location evidence="2">Nucleus</location>
    </subcellularLocation>
</comment>
<evidence type="ECO:0000259" key="13">
    <source>
        <dbReference type="Pfam" id="PF13359"/>
    </source>
</evidence>
<dbReference type="OrthoDB" id="6764841at2759"/>
<evidence type="ECO:0000256" key="5">
    <source>
        <dbReference type="ARBA" id="ARBA00015519"/>
    </source>
</evidence>
<keyword evidence="9" id="KW-0378">Hydrolase</keyword>
<dbReference type="Proteomes" id="UP001152888">
    <property type="component" value="Unassembled WGS sequence"/>
</dbReference>
<dbReference type="EMBL" id="CAKOFQ010006797">
    <property type="protein sequence ID" value="CAH1972338.1"/>
    <property type="molecule type" value="Genomic_DNA"/>
</dbReference>
<keyword evidence="15" id="KW-1185">Reference proteome</keyword>
<evidence type="ECO:0000256" key="3">
    <source>
        <dbReference type="ARBA" id="ARBA00004496"/>
    </source>
</evidence>
<accession>A0A9P0KIR0</accession>
<keyword evidence="7" id="KW-0540">Nuclease</keyword>
<evidence type="ECO:0000256" key="8">
    <source>
        <dbReference type="ARBA" id="ARBA00022723"/>
    </source>
</evidence>
<evidence type="ECO:0000256" key="11">
    <source>
        <dbReference type="ARBA" id="ARBA00030126"/>
    </source>
</evidence>
<evidence type="ECO:0000256" key="9">
    <source>
        <dbReference type="ARBA" id="ARBA00022801"/>
    </source>
</evidence>
<evidence type="ECO:0000313" key="15">
    <source>
        <dbReference type="Proteomes" id="UP001152888"/>
    </source>
</evidence>
<name>A0A9P0KIR0_ACAOB</name>